<dbReference type="RefSeq" id="WP_256611183.1">
    <property type="nucleotide sequence ID" value="NZ_JANIBM010000013.1"/>
</dbReference>
<keyword evidence="2" id="KW-1185">Reference proteome</keyword>
<accession>A0ABT1UKE1</accession>
<dbReference type="EMBL" id="JANIBM010000013">
    <property type="protein sequence ID" value="MCQ8181896.1"/>
    <property type="molecule type" value="Genomic_DNA"/>
</dbReference>
<organism evidence="1 2">
    <name type="scientific">Methylomonas aurea</name>
    <dbReference type="NCBI Taxonomy" id="2952224"/>
    <lineage>
        <taxon>Bacteria</taxon>
        <taxon>Pseudomonadati</taxon>
        <taxon>Pseudomonadota</taxon>
        <taxon>Gammaproteobacteria</taxon>
        <taxon>Methylococcales</taxon>
        <taxon>Methylococcaceae</taxon>
        <taxon>Methylomonas</taxon>
    </lineage>
</organism>
<reference evidence="1 2" key="1">
    <citation type="submission" date="2022-07" db="EMBL/GenBank/DDBJ databases">
        <title>Methylomonas rivi sp. nov., Methylomonas rosea sp. nov., Methylomonas aureus sp. nov. and Methylomonas subterranea sp. nov., four novel methanotrophs isolated from a freshwater creek and the deep terrestrial subsurface.</title>
        <authorList>
            <person name="Abin C."/>
            <person name="Sankaranarayanan K."/>
            <person name="Garner C."/>
            <person name="Sindelar R."/>
            <person name="Kotary K."/>
            <person name="Garner R."/>
            <person name="Barclay S."/>
            <person name="Lawson P."/>
            <person name="Krumholz L."/>
        </authorList>
    </citation>
    <scope>NUCLEOTIDE SEQUENCE [LARGE SCALE GENOMIC DNA]</scope>
    <source>
        <strain evidence="1 2">SURF-1</strain>
    </source>
</reference>
<dbReference type="Proteomes" id="UP001524569">
    <property type="component" value="Unassembled WGS sequence"/>
</dbReference>
<evidence type="ECO:0000313" key="2">
    <source>
        <dbReference type="Proteomes" id="UP001524569"/>
    </source>
</evidence>
<name>A0ABT1UKE1_9GAMM</name>
<gene>
    <name evidence="1" type="ORF">NP603_12325</name>
</gene>
<sequence length="42" mass="4572">MAFTPLRPLKPMRDSLVLAELSQNILTGASANYVSLNKLLGK</sequence>
<comment type="caution">
    <text evidence="1">The sequence shown here is derived from an EMBL/GenBank/DDBJ whole genome shotgun (WGS) entry which is preliminary data.</text>
</comment>
<evidence type="ECO:0000313" key="1">
    <source>
        <dbReference type="EMBL" id="MCQ8181896.1"/>
    </source>
</evidence>
<protein>
    <submittedName>
        <fullName evidence="1">Uncharacterized protein</fullName>
    </submittedName>
</protein>
<proteinExistence type="predicted"/>